<dbReference type="EMBL" id="SGWZ01000001">
    <property type="protein sequence ID" value="RZS73016.1"/>
    <property type="molecule type" value="Genomic_DNA"/>
</dbReference>
<evidence type="ECO:0000256" key="5">
    <source>
        <dbReference type="ARBA" id="ARBA00022989"/>
    </source>
</evidence>
<feature type="domain" description="Tripartite ATP-independent periplasmic transporters DctQ component" evidence="8">
    <location>
        <begin position="41"/>
        <end position="165"/>
    </location>
</feature>
<comment type="similarity">
    <text evidence="7">Belongs to the TRAP transporter small permease family.</text>
</comment>
<dbReference type="GO" id="GO:0005886">
    <property type="term" value="C:plasma membrane"/>
    <property type="evidence" value="ECO:0007669"/>
    <property type="project" value="UniProtKB-SubCell"/>
</dbReference>
<dbReference type="AlphaFoldDB" id="A0A4Q7N0C6"/>
<sequence length="182" mass="18839">MAETMVDDDSGVAVEMGRAGKALLWVCKLAAAIGGLLFVVLVVVSVISIVGRKLFSAPVPGDMEILQLVAAAAAANFFAYCHLIHGDLKVDLFTAALPRRWIHLLETLGSLAVAAFGAILAWRIGAGAASTLESGETSAILAWPVGWFQAAMVPGFALLALSGLYLAGRNLSACLSSQGEGK</sequence>
<dbReference type="Pfam" id="PF04290">
    <property type="entry name" value="DctQ"/>
    <property type="match status" value="1"/>
</dbReference>
<keyword evidence="4 7" id="KW-0812">Transmembrane</keyword>
<evidence type="ECO:0000256" key="7">
    <source>
        <dbReference type="RuleBase" id="RU369079"/>
    </source>
</evidence>
<dbReference type="GO" id="GO:0022857">
    <property type="term" value="F:transmembrane transporter activity"/>
    <property type="evidence" value="ECO:0007669"/>
    <property type="project" value="UniProtKB-UniRule"/>
</dbReference>
<evidence type="ECO:0000256" key="1">
    <source>
        <dbReference type="ARBA" id="ARBA00004651"/>
    </source>
</evidence>
<keyword evidence="3" id="KW-1003">Cell membrane</keyword>
<proteinExistence type="inferred from homology"/>
<protein>
    <recommendedName>
        <fullName evidence="7">TRAP transporter small permease protein</fullName>
    </recommendedName>
</protein>
<evidence type="ECO:0000256" key="6">
    <source>
        <dbReference type="ARBA" id="ARBA00023136"/>
    </source>
</evidence>
<evidence type="ECO:0000313" key="9">
    <source>
        <dbReference type="EMBL" id="RZS73016.1"/>
    </source>
</evidence>
<comment type="subcellular location">
    <subcellularLocation>
        <location evidence="7">Cell inner membrane</location>
        <topology evidence="7">Multi-pass membrane protein</topology>
    </subcellularLocation>
    <subcellularLocation>
        <location evidence="1">Cell membrane</location>
        <topology evidence="1">Multi-pass membrane protein</topology>
    </subcellularLocation>
</comment>
<name>A0A4Q7N0C6_9BURK</name>
<feature type="transmembrane region" description="Helical" evidence="7">
    <location>
        <begin position="25"/>
        <end position="50"/>
    </location>
</feature>
<comment type="subunit">
    <text evidence="7">The complex comprises the extracytoplasmic solute receptor protein and the two transmembrane proteins.</text>
</comment>
<organism evidence="9 10">
    <name type="scientific">Kerstersia gyiorum</name>
    <dbReference type="NCBI Taxonomy" id="206506"/>
    <lineage>
        <taxon>Bacteria</taxon>
        <taxon>Pseudomonadati</taxon>
        <taxon>Pseudomonadota</taxon>
        <taxon>Betaproteobacteria</taxon>
        <taxon>Burkholderiales</taxon>
        <taxon>Alcaligenaceae</taxon>
        <taxon>Kerstersia</taxon>
    </lineage>
</organism>
<feature type="transmembrane region" description="Helical" evidence="7">
    <location>
        <begin position="65"/>
        <end position="83"/>
    </location>
</feature>
<dbReference type="RefSeq" id="WP_068373579.1">
    <property type="nucleotide sequence ID" value="NZ_CBCSEB010000003.1"/>
</dbReference>
<keyword evidence="6 7" id="KW-0472">Membrane</keyword>
<evidence type="ECO:0000256" key="2">
    <source>
        <dbReference type="ARBA" id="ARBA00022448"/>
    </source>
</evidence>
<feature type="transmembrane region" description="Helical" evidence="7">
    <location>
        <begin position="145"/>
        <end position="167"/>
    </location>
</feature>
<gene>
    <name evidence="9" type="ORF">EV679_0200</name>
</gene>
<evidence type="ECO:0000259" key="8">
    <source>
        <dbReference type="Pfam" id="PF04290"/>
    </source>
</evidence>
<dbReference type="Proteomes" id="UP000292039">
    <property type="component" value="Unassembled WGS sequence"/>
</dbReference>
<evidence type="ECO:0000256" key="4">
    <source>
        <dbReference type="ARBA" id="ARBA00022692"/>
    </source>
</evidence>
<keyword evidence="5 7" id="KW-1133">Transmembrane helix</keyword>
<feature type="transmembrane region" description="Helical" evidence="7">
    <location>
        <begin position="104"/>
        <end position="125"/>
    </location>
</feature>
<accession>A0A4Q7N0C6</accession>
<comment type="caution">
    <text evidence="9">The sequence shown here is derived from an EMBL/GenBank/DDBJ whole genome shotgun (WGS) entry which is preliminary data.</text>
</comment>
<evidence type="ECO:0000256" key="3">
    <source>
        <dbReference type="ARBA" id="ARBA00022475"/>
    </source>
</evidence>
<dbReference type="InterPro" id="IPR055348">
    <property type="entry name" value="DctQ"/>
</dbReference>
<keyword evidence="7" id="KW-0997">Cell inner membrane</keyword>
<keyword evidence="2 7" id="KW-0813">Transport</keyword>
<dbReference type="GeneID" id="99724867"/>
<dbReference type="OrthoDB" id="6900059at2"/>
<comment type="function">
    <text evidence="7">Part of the tripartite ATP-independent periplasmic (TRAP) transport system.</text>
</comment>
<reference evidence="9 10" key="1">
    <citation type="submission" date="2019-02" db="EMBL/GenBank/DDBJ databases">
        <title>Genomic Encyclopedia of Type Strains, Phase IV (KMG-IV): sequencing the most valuable type-strain genomes for metagenomic binning, comparative biology and taxonomic classification.</title>
        <authorList>
            <person name="Goeker M."/>
        </authorList>
    </citation>
    <scope>NUCLEOTIDE SEQUENCE [LARGE SCALE GENOMIC DNA]</scope>
    <source>
        <strain evidence="9 10">DSM 16618</strain>
    </source>
</reference>
<evidence type="ECO:0000313" key="10">
    <source>
        <dbReference type="Proteomes" id="UP000292039"/>
    </source>
</evidence>